<dbReference type="AlphaFoldDB" id="A0A5S9M4F1"/>
<evidence type="ECO:0000259" key="1">
    <source>
        <dbReference type="Pfam" id="PF07905"/>
    </source>
</evidence>
<organism evidence="2 3">
    <name type="scientific">Bacillus safensis</name>
    <dbReference type="NCBI Taxonomy" id="561879"/>
    <lineage>
        <taxon>Bacteria</taxon>
        <taxon>Bacillati</taxon>
        <taxon>Bacillota</taxon>
        <taxon>Bacilli</taxon>
        <taxon>Bacillales</taxon>
        <taxon>Bacillaceae</taxon>
        <taxon>Bacillus</taxon>
    </lineage>
</organism>
<evidence type="ECO:0000313" key="2">
    <source>
        <dbReference type="EMBL" id="BBP87612.1"/>
    </source>
</evidence>
<evidence type="ECO:0000313" key="3">
    <source>
        <dbReference type="Proteomes" id="UP000464658"/>
    </source>
</evidence>
<protein>
    <recommendedName>
        <fullName evidence="1">Purine catabolism PurC-like domain-containing protein</fullName>
    </recommendedName>
</protein>
<reference evidence="2 3" key="1">
    <citation type="submission" date="2019-12" db="EMBL/GenBank/DDBJ databases">
        <title>Full genome sequence of a Bacillus safensis strain isolated from commercially available natto in Indonesia.</title>
        <authorList>
            <person name="Yoshida M."/>
            <person name="Uomi M."/>
            <person name="Waturangi D."/>
            <person name="Ekaputri J.J."/>
            <person name="Setiamarga D.H.E."/>
        </authorList>
    </citation>
    <scope>NUCLEOTIDE SEQUENCE [LARGE SCALE GENOMIC DNA]</scope>
    <source>
        <strain evidence="2 3">IDN1</strain>
    </source>
</reference>
<gene>
    <name evidence="2" type="ORF">BsIDN1_12300</name>
</gene>
<dbReference type="Pfam" id="PF07905">
    <property type="entry name" value="PucR"/>
    <property type="match status" value="1"/>
</dbReference>
<accession>A0A5S9M4F1</accession>
<feature type="domain" description="Purine catabolism PurC-like" evidence="1">
    <location>
        <begin position="3"/>
        <end position="107"/>
    </location>
</feature>
<dbReference type="EMBL" id="AP021906">
    <property type="protein sequence ID" value="BBP87612.1"/>
    <property type="molecule type" value="Genomic_DNA"/>
</dbReference>
<sequence length="168" mass="18652">MLGKNGLDRLIQWVTIVEIIEDTSRLSEGELLVTTGFGLADNLERRARLEELIQSQRLSAIAIYKGVYLTEIPASLIEAAKNSGIPLIEIPSHVNFSDITKAVLEQIVSSQLHQLKYSSAIHQRLTHLNVSNKNVTQITDELAHLTSANIVVLDVFFTSKTAAHLIKR</sequence>
<name>A0A5S9M4F1_BACIA</name>
<dbReference type="InterPro" id="IPR012914">
    <property type="entry name" value="PucR_dom"/>
</dbReference>
<dbReference type="Proteomes" id="UP000464658">
    <property type="component" value="Chromosome"/>
</dbReference>
<proteinExistence type="predicted"/>